<dbReference type="AlphaFoldDB" id="A0A6I2L1L3"/>
<dbReference type="EMBL" id="WKJK01000006">
    <property type="protein sequence ID" value="MRW91097.1"/>
    <property type="molecule type" value="Genomic_DNA"/>
</dbReference>
<sequence>MATLQLSIPDDLAREAEQLGLLTPTSLESILRQEIRRIAFNYLLSIPDKLRAAGVEPMTEEEVVAEVRAARAESHETGCAG</sequence>
<dbReference type="RefSeq" id="WP_154377155.1">
    <property type="nucleotide sequence ID" value="NZ_WKJK01000006.1"/>
</dbReference>
<evidence type="ECO:0000313" key="1">
    <source>
        <dbReference type="EMBL" id="MRW91097.1"/>
    </source>
</evidence>
<keyword evidence="2" id="KW-1185">Reference proteome</keyword>
<dbReference type="Proteomes" id="UP000433309">
    <property type="component" value="Unassembled WGS sequence"/>
</dbReference>
<organism evidence="1 2">
    <name type="scientific">Duganella guangzhouensis</name>
    <dbReference type="NCBI Taxonomy" id="2666084"/>
    <lineage>
        <taxon>Bacteria</taxon>
        <taxon>Pseudomonadati</taxon>
        <taxon>Pseudomonadota</taxon>
        <taxon>Betaproteobacteria</taxon>
        <taxon>Burkholderiales</taxon>
        <taxon>Oxalobacteraceae</taxon>
        <taxon>Telluria group</taxon>
        <taxon>Duganella</taxon>
    </lineage>
</organism>
<evidence type="ECO:0000313" key="2">
    <source>
        <dbReference type="Proteomes" id="UP000433309"/>
    </source>
</evidence>
<reference evidence="1 2" key="1">
    <citation type="submission" date="2019-11" db="EMBL/GenBank/DDBJ databases">
        <title>Novel species isolated from a subtropical stream in China.</title>
        <authorList>
            <person name="Lu H."/>
        </authorList>
    </citation>
    <scope>NUCLEOTIDE SEQUENCE [LARGE SCALE GENOMIC DNA]</scope>
    <source>
        <strain evidence="1 2">FT80W</strain>
    </source>
</reference>
<name>A0A6I2L1L3_9BURK</name>
<proteinExistence type="predicted"/>
<evidence type="ECO:0008006" key="3">
    <source>
        <dbReference type="Google" id="ProtNLM"/>
    </source>
</evidence>
<protein>
    <recommendedName>
        <fullName evidence="3">CopG family transcriptional regulator</fullName>
    </recommendedName>
</protein>
<accession>A0A6I2L1L3</accession>
<comment type="caution">
    <text evidence="1">The sequence shown here is derived from an EMBL/GenBank/DDBJ whole genome shotgun (WGS) entry which is preliminary data.</text>
</comment>
<gene>
    <name evidence="1" type="ORF">GJ699_13960</name>
</gene>